<evidence type="ECO:0000313" key="3">
    <source>
        <dbReference type="EMBL" id="CAL6033070.1"/>
    </source>
</evidence>
<sequence length="413" mass="48630">MIMIKRLQYQNIFVQVLEGINKNKLDGDYILYEDLKLALPDLNADVFSQNSRLRMSDRSALMMFSSDSTTTLMNKAFFNQEYGTTNKRTRCRAAIMFMLVMCLVVTDLQCDDQGLQKIFVLTIYVTIQQHEYGKQFQKKEKLGNEQIDNCRSQGTSVIIPFSQIYLQHYIIYLGNVIRRCTQDHEFRLGSYGSHYVEIMWSSIRALCCYTQNLVNFTRVYQNMQLEQILASEVNCKLDTNRVQTKHTNRVKITTQLDQEQIDKLYSLSQVVCEIMTKDDIENLDDKFKQVYEFWMEIKGSITTEWAAKKSKFIPIQDMFERNGTKPDIFTRNHGDIKPNKETDQSKKKQTKDQKVDKPRQQFNSKQFLKDCTPLQSEKMTFDWLPNMKLLIDQINEDESQCQTEDEDVDENHK</sequence>
<dbReference type="EMBL" id="CAXDID020000124">
    <property type="protein sequence ID" value="CAL6033070.1"/>
    <property type="molecule type" value="Genomic_DNA"/>
</dbReference>
<organism evidence="2">
    <name type="scientific">Hexamita inflata</name>
    <dbReference type="NCBI Taxonomy" id="28002"/>
    <lineage>
        <taxon>Eukaryota</taxon>
        <taxon>Metamonada</taxon>
        <taxon>Diplomonadida</taxon>
        <taxon>Hexamitidae</taxon>
        <taxon>Hexamitinae</taxon>
        <taxon>Hexamita</taxon>
    </lineage>
</organism>
<evidence type="ECO:0000313" key="2">
    <source>
        <dbReference type="EMBL" id="CAI9950485.1"/>
    </source>
</evidence>
<dbReference type="Proteomes" id="UP001642409">
    <property type="component" value="Unassembled WGS sequence"/>
</dbReference>
<protein>
    <submittedName>
        <fullName evidence="2">Uncharacterized protein</fullName>
    </submittedName>
</protein>
<feature type="compositionally biased region" description="Basic and acidic residues" evidence="1">
    <location>
        <begin position="323"/>
        <end position="359"/>
    </location>
</feature>
<accession>A0AA86UAX0</accession>
<gene>
    <name evidence="3" type="ORF">HINF_LOCUS34793</name>
    <name evidence="2" type="ORF">HINF_LOCUS38130</name>
</gene>
<reference evidence="2" key="1">
    <citation type="submission" date="2023-06" db="EMBL/GenBank/DDBJ databases">
        <authorList>
            <person name="Kurt Z."/>
        </authorList>
    </citation>
    <scope>NUCLEOTIDE SEQUENCE</scope>
</reference>
<dbReference type="AlphaFoldDB" id="A0AA86UAX0"/>
<comment type="caution">
    <text evidence="2">The sequence shown here is derived from an EMBL/GenBank/DDBJ whole genome shotgun (WGS) entry which is preliminary data.</text>
</comment>
<name>A0AA86UAX0_9EUKA</name>
<keyword evidence="4" id="KW-1185">Reference proteome</keyword>
<evidence type="ECO:0000313" key="4">
    <source>
        <dbReference type="Proteomes" id="UP001642409"/>
    </source>
</evidence>
<feature type="region of interest" description="Disordered" evidence="1">
    <location>
        <begin position="323"/>
        <end position="369"/>
    </location>
</feature>
<dbReference type="EMBL" id="CATOUU010000812">
    <property type="protein sequence ID" value="CAI9950485.1"/>
    <property type="molecule type" value="Genomic_DNA"/>
</dbReference>
<proteinExistence type="predicted"/>
<reference evidence="3 4" key="2">
    <citation type="submission" date="2024-07" db="EMBL/GenBank/DDBJ databases">
        <authorList>
            <person name="Akdeniz Z."/>
        </authorList>
    </citation>
    <scope>NUCLEOTIDE SEQUENCE [LARGE SCALE GENOMIC DNA]</scope>
</reference>
<evidence type="ECO:0000256" key="1">
    <source>
        <dbReference type="SAM" id="MobiDB-lite"/>
    </source>
</evidence>